<dbReference type="InterPro" id="IPR017941">
    <property type="entry name" value="Rieske_2Fe-2S"/>
</dbReference>
<sequence length="76" mass="8488">MPSEINLAPADALQDGEMRAYPATPDTEVLLVRREGQYRALAARCPHYGAPLEKGRIINDQIVCPWHHACFRVDDG</sequence>
<dbReference type="Pfam" id="PF00355">
    <property type="entry name" value="Rieske"/>
    <property type="match status" value="1"/>
</dbReference>
<comment type="similarity">
    <text evidence="6">Belongs to the bacterial ring-hydroxylating dioxygenase ferredoxin component family.</text>
</comment>
<keyword evidence="1" id="KW-0001">2Fe-2S</keyword>
<keyword evidence="2" id="KW-0479">Metal-binding</keyword>
<feature type="non-terminal residue" evidence="8">
    <location>
        <position position="76"/>
    </location>
</feature>
<keyword evidence="4" id="KW-0411">Iron-sulfur</keyword>
<evidence type="ECO:0000313" key="9">
    <source>
        <dbReference type="Proteomes" id="UP000626554"/>
    </source>
</evidence>
<evidence type="ECO:0000256" key="1">
    <source>
        <dbReference type="ARBA" id="ARBA00022714"/>
    </source>
</evidence>
<accession>A0ABX2Q6I5</accession>
<comment type="cofactor">
    <cofactor evidence="5">
        <name>[2Fe-2S] cluster</name>
        <dbReference type="ChEBI" id="CHEBI:190135"/>
    </cofactor>
</comment>
<comment type="caution">
    <text evidence="8">The sequence shown here is derived from an EMBL/GenBank/DDBJ whole genome shotgun (WGS) entry which is preliminary data.</text>
</comment>
<evidence type="ECO:0000256" key="6">
    <source>
        <dbReference type="ARBA" id="ARBA00038001"/>
    </source>
</evidence>
<keyword evidence="9" id="KW-1185">Reference proteome</keyword>
<organism evidence="8 9">
    <name type="scientific">Hymenobacter terrestris</name>
    <dbReference type="NCBI Taxonomy" id="2748310"/>
    <lineage>
        <taxon>Bacteria</taxon>
        <taxon>Pseudomonadati</taxon>
        <taxon>Bacteroidota</taxon>
        <taxon>Cytophagia</taxon>
        <taxon>Cytophagales</taxon>
        <taxon>Hymenobacteraceae</taxon>
        <taxon>Hymenobacter</taxon>
    </lineage>
</organism>
<evidence type="ECO:0000313" key="8">
    <source>
        <dbReference type="EMBL" id="NVO86584.1"/>
    </source>
</evidence>
<dbReference type="PROSITE" id="PS51296">
    <property type="entry name" value="RIESKE"/>
    <property type="match status" value="1"/>
</dbReference>
<dbReference type="RefSeq" id="WP_176901316.1">
    <property type="nucleotide sequence ID" value="NZ_JABKAV010000089.1"/>
</dbReference>
<keyword evidence="3" id="KW-0408">Iron</keyword>
<evidence type="ECO:0000259" key="7">
    <source>
        <dbReference type="PROSITE" id="PS51296"/>
    </source>
</evidence>
<evidence type="ECO:0000256" key="4">
    <source>
        <dbReference type="ARBA" id="ARBA00023014"/>
    </source>
</evidence>
<dbReference type="Gene3D" id="2.102.10.10">
    <property type="entry name" value="Rieske [2Fe-2S] iron-sulphur domain"/>
    <property type="match status" value="1"/>
</dbReference>
<evidence type="ECO:0000256" key="2">
    <source>
        <dbReference type="ARBA" id="ARBA00022723"/>
    </source>
</evidence>
<dbReference type="SUPFAM" id="SSF50022">
    <property type="entry name" value="ISP domain"/>
    <property type="match status" value="1"/>
</dbReference>
<gene>
    <name evidence="8" type="ORF">HW556_16995</name>
</gene>
<feature type="domain" description="Rieske" evidence="7">
    <location>
        <begin position="5"/>
        <end position="76"/>
    </location>
</feature>
<protein>
    <submittedName>
        <fullName evidence="8">Rieske 2Fe-2S domain-containing protein</fullName>
    </submittedName>
</protein>
<dbReference type="EMBL" id="JABKAV010000089">
    <property type="protein sequence ID" value="NVO86584.1"/>
    <property type="molecule type" value="Genomic_DNA"/>
</dbReference>
<dbReference type="Proteomes" id="UP000626554">
    <property type="component" value="Unassembled WGS sequence"/>
</dbReference>
<dbReference type="InterPro" id="IPR036922">
    <property type="entry name" value="Rieske_2Fe-2S_sf"/>
</dbReference>
<evidence type="ECO:0000256" key="3">
    <source>
        <dbReference type="ARBA" id="ARBA00023004"/>
    </source>
</evidence>
<reference evidence="8 9" key="1">
    <citation type="submission" date="2020-05" db="EMBL/GenBank/DDBJ databases">
        <title>Hymenobacter terrestris sp. nov. and Hymenobacter lapidiphilus sp. nov., isolated from regoliths in Antarctica.</title>
        <authorList>
            <person name="Sedlacek I."/>
            <person name="Pantucek R."/>
            <person name="Zeman M."/>
            <person name="Holochova P."/>
            <person name="Kralova S."/>
            <person name="Stankova E."/>
            <person name="Sedo O."/>
            <person name="Micenkova L."/>
            <person name="Svec P."/>
            <person name="Gupta V."/>
            <person name="Sood U."/>
            <person name="Korpole U.S."/>
            <person name="Lal R."/>
        </authorList>
    </citation>
    <scope>NUCLEOTIDE SEQUENCE [LARGE SCALE GENOMIC DNA]</scope>
    <source>
        <strain evidence="8 9">P5252</strain>
    </source>
</reference>
<proteinExistence type="inferred from homology"/>
<evidence type="ECO:0000256" key="5">
    <source>
        <dbReference type="ARBA" id="ARBA00034078"/>
    </source>
</evidence>
<dbReference type="PANTHER" id="PTHR21496:SF0">
    <property type="entry name" value="RIESKE DOMAIN-CONTAINING PROTEIN"/>
    <property type="match status" value="1"/>
</dbReference>
<dbReference type="PANTHER" id="PTHR21496">
    <property type="entry name" value="FERREDOXIN-RELATED"/>
    <property type="match status" value="1"/>
</dbReference>
<name>A0ABX2Q6I5_9BACT</name>